<name>A0A939QIQ2_9MICO</name>
<sequence length="271" mass="27874">MNAFSSTSRTVTLITSIVGGVVLVGAATTTIAVQAFAAPQGGTSPGTQTADVADVTSVDVDSSASAFTLAFGDVDEAELEVVGQSRARWSIETTGDRLVVESNQRFWDFCIGWCAAGNERVTLTLPDDMNDGTLDSNVRVAAGSANAEGDFRSLDLSVGAGSLTFDGSARILSAEVGAGRANLTVDDVHEATFGISAGRTDAQLTGTAPRAVDLEVSAGRLALELPDEVYAVRSEVSAGSLDNRLRTSEAAPRIISADVSAGSAELTPARR</sequence>
<gene>
    <name evidence="1" type="ORF">J4H85_12360</name>
</gene>
<evidence type="ECO:0000313" key="2">
    <source>
        <dbReference type="Proteomes" id="UP000668403"/>
    </source>
</evidence>
<protein>
    <recommendedName>
        <fullName evidence="3">Adhesin domain-containing protein</fullName>
    </recommendedName>
</protein>
<dbReference type="Gene3D" id="2.160.20.120">
    <property type="match status" value="1"/>
</dbReference>
<dbReference type="RefSeq" id="WP_208240071.1">
    <property type="nucleotide sequence ID" value="NZ_BAAAQU010000002.1"/>
</dbReference>
<comment type="caution">
    <text evidence="1">The sequence shown here is derived from an EMBL/GenBank/DDBJ whole genome shotgun (WGS) entry which is preliminary data.</text>
</comment>
<dbReference type="AlphaFoldDB" id="A0A939QIQ2"/>
<proteinExistence type="predicted"/>
<evidence type="ECO:0000313" key="1">
    <source>
        <dbReference type="EMBL" id="MBO2990788.1"/>
    </source>
</evidence>
<dbReference type="EMBL" id="JAGFBF010000005">
    <property type="protein sequence ID" value="MBO2990788.1"/>
    <property type="molecule type" value="Genomic_DNA"/>
</dbReference>
<evidence type="ECO:0008006" key="3">
    <source>
        <dbReference type="Google" id="ProtNLM"/>
    </source>
</evidence>
<reference evidence="1" key="1">
    <citation type="submission" date="2021-03" db="EMBL/GenBank/DDBJ databases">
        <title>Leucobacter chromiisoli sp. nov., isolated from chromium-containing soil of chemical plant.</title>
        <authorList>
            <person name="Xu Z."/>
        </authorList>
    </citation>
    <scope>NUCLEOTIDE SEQUENCE</scope>
    <source>
        <strain evidence="1">K 70/01</strain>
    </source>
</reference>
<accession>A0A939QIQ2</accession>
<organism evidence="1 2">
    <name type="scientific">Leucobacter tardus</name>
    <dbReference type="NCBI Taxonomy" id="501483"/>
    <lineage>
        <taxon>Bacteria</taxon>
        <taxon>Bacillati</taxon>
        <taxon>Actinomycetota</taxon>
        <taxon>Actinomycetes</taxon>
        <taxon>Micrococcales</taxon>
        <taxon>Microbacteriaceae</taxon>
        <taxon>Leucobacter</taxon>
    </lineage>
</organism>
<keyword evidence="2" id="KW-1185">Reference proteome</keyword>
<dbReference type="Proteomes" id="UP000668403">
    <property type="component" value="Unassembled WGS sequence"/>
</dbReference>